<dbReference type="GO" id="GO:0032259">
    <property type="term" value="P:methylation"/>
    <property type="evidence" value="ECO:0007669"/>
    <property type="project" value="UniProtKB-KW"/>
</dbReference>
<sequence length="233" mass="26244">MDSTEIRRRVLELEPWVNGFEFDGVVYAGESKLDYVLRQDPDERARRFFQAFPDAQRILELGALEGADTLALSRRPGTRVLALEGRVENLRRAELVLEVHGATNAEMRLADVETLDLAELGHFDAVLCAGLLYHVQEPWTLLGNIARVSDNLYLSTHYWGTAEGLARLDGFVVKPVREEHPEPQARGLSVDVRWLDRESLMKALADAGFVHVEVLHERTSPEVCDIVAVCRKS</sequence>
<evidence type="ECO:0000313" key="3">
    <source>
        <dbReference type="Proteomes" id="UP001058271"/>
    </source>
</evidence>
<dbReference type="RefSeq" id="WP_260724124.1">
    <property type="nucleotide sequence ID" value="NZ_BAAABS010000052.1"/>
</dbReference>
<dbReference type="Proteomes" id="UP001058271">
    <property type="component" value="Chromosome"/>
</dbReference>
<dbReference type="EMBL" id="CP073721">
    <property type="protein sequence ID" value="UWZ34783.1"/>
    <property type="molecule type" value="Genomic_DNA"/>
</dbReference>
<dbReference type="Pfam" id="PF08241">
    <property type="entry name" value="Methyltransf_11"/>
    <property type="match status" value="1"/>
</dbReference>
<accession>A0ABY5Z123</accession>
<dbReference type="GO" id="GO:0008168">
    <property type="term" value="F:methyltransferase activity"/>
    <property type="evidence" value="ECO:0007669"/>
    <property type="project" value="UniProtKB-KW"/>
</dbReference>
<organism evidence="2 3">
    <name type="scientific">Dactylosporangium roseum</name>
    <dbReference type="NCBI Taxonomy" id="47989"/>
    <lineage>
        <taxon>Bacteria</taxon>
        <taxon>Bacillati</taxon>
        <taxon>Actinomycetota</taxon>
        <taxon>Actinomycetes</taxon>
        <taxon>Micromonosporales</taxon>
        <taxon>Micromonosporaceae</taxon>
        <taxon>Dactylosporangium</taxon>
    </lineage>
</organism>
<keyword evidence="2" id="KW-0489">Methyltransferase</keyword>
<feature type="domain" description="Methyltransferase type 11" evidence="1">
    <location>
        <begin position="59"/>
        <end position="148"/>
    </location>
</feature>
<protein>
    <submittedName>
        <fullName evidence="2">Methyltransferase domain-containing protein</fullName>
    </submittedName>
</protein>
<keyword evidence="2" id="KW-0808">Transferase</keyword>
<evidence type="ECO:0000313" key="2">
    <source>
        <dbReference type="EMBL" id="UWZ34783.1"/>
    </source>
</evidence>
<name>A0ABY5Z123_9ACTN</name>
<proteinExistence type="predicted"/>
<dbReference type="SUPFAM" id="SSF53335">
    <property type="entry name" value="S-adenosyl-L-methionine-dependent methyltransferases"/>
    <property type="match status" value="1"/>
</dbReference>
<keyword evidence="3" id="KW-1185">Reference proteome</keyword>
<dbReference type="InterPro" id="IPR029063">
    <property type="entry name" value="SAM-dependent_MTases_sf"/>
</dbReference>
<gene>
    <name evidence="2" type="ORF">Drose_26785</name>
</gene>
<reference evidence="2" key="1">
    <citation type="submission" date="2021-04" db="EMBL/GenBank/DDBJ databases">
        <title>Biosynthetic gene clusters of Dactylosporangioum roseum.</title>
        <authorList>
            <person name="Hartkoorn R.C."/>
            <person name="Beaudoing E."/>
            <person name="Hot D."/>
            <person name="Moureu S."/>
        </authorList>
    </citation>
    <scope>NUCLEOTIDE SEQUENCE</scope>
    <source>
        <strain evidence="2">NRRL B-16295</strain>
    </source>
</reference>
<evidence type="ECO:0000259" key="1">
    <source>
        <dbReference type="Pfam" id="PF08241"/>
    </source>
</evidence>
<dbReference type="Gene3D" id="3.40.50.150">
    <property type="entry name" value="Vaccinia Virus protein VP39"/>
    <property type="match status" value="1"/>
</dbReference>
<dbReference type="InterPro" id="IPR013216">
    <property type="entry name" value="Methyltransf_11"/>
</dbReference>
<dbReference type="CDD" id="cd02440">
    <property type="entry name" value="AdoMet_MTases"/>
    <property type="match status" value="1"/>
</dbReference>